<evidence type="ECO:0000259" key="1">
    <source>
        <dbReference type="Pfam" id="PF11706"/>
    </source>
</evidence>
<proteinExistence type="predicted"/>
<dbReference type="PANTHER" id="PTHR35525:SF3">
    <property type="entry name" value="BLL6575 PROTEIN"/>
    <property type="match status" value="1"/>
</dbReference>
<organism evidence="2 3">
    <name type="scientific">Actinoplanes oblitus</name>
    <dbReference type="NCBI Taxonomy" id="3040509"/>
    <lineage>
        <taxon>Bacteria</taxon>
        <taxon>Bacillati</taxon>
        <taxon>Actinomycetota</taxon>
        <taxon>Actinomycetes</taxon>
        <taxon>Micromonosporales</taxon>
        <taxon>Micromonosporaceae</taxon>
        <taxon>Actinoplanes</taxon>
    </lineage>
</organism>
<dbReference type="InterPro" id="IPR023286">
    <property type="entry name" value="ABATE_dom_sf"/>
</dbReference>
<feature type="domain" description="Zinc finger CGNR" evidence="1">
    <location>
        <begin position="157"/>
        <end position="196"/>
    </location>
</feature>
<dbReference type="Pfam" id="PF11706">
    <property type="entry name" value="zf-CGNR"/>
    <property type="match status" value="1"/>
</dbReference>
<evidence type="ECO:0000313" key="2">
    <source>
        <dbReference type="EMBL" id="WIM99043.1"/>
    </source>
</evidence>
<dbReference type="SUPFAM" id="SSF160904">
    <property type="entry name" value="Jann2411-like"/>
    <property type="match status" value="1"/>
</dbReference>
<gene>
    <name evidence="2" type="ORF">ACTOB_002676</name>
</gene>
<name>A0ABY8WR47_9ACTN</name>
<keyword evidence="3" id="KW-1185">Reference proteome</keyword>
<sequence>MDEGSAADVSTVLLLPSEPRPVRLMNTVWADRGGVHDALGTPADLGRWLAAADLLPADPVVTAAGLRAAISLRDALRRLAALRTADSRSTARSAMPDLEVAVWVVNEAAAAVRPDALDLVGDRLRRRPAAPAADPAAALATVAVEAIALLTEPDGVLNACTAPGCVLYFVKDHPRREWCSAACGNRARAARHYQRHRAARGDS</sequence>
<dbReference type="Proteomes" id="UP001240150">
    <property type="component" value="Chromosome"/>
</dbReference>
<dbReference type="RefSeq" id="WP_284920482.1">
    <property type="nucleotide sequence ID" value="NZ_CP126980.1"/>
</dbReference>
<dbReference type="Pfam" id="PF07336">
    <property type="entry name" value="ABATE"/>
    <property type="match status" value="1"/>
</dbReference>
<dbReference type="EMBL" id="CP126980">
    <property type="protein sequence ID" value="WIM99043.1"/>
    <property type="molecule type" value="Genomic_DNA"/>
</dbReference>
<dbReference type="Gene3D" id="1.10.3300.10">
    <property type="entry name" value="Jann2411-like domain"/>
    <property type="match status" value="1"/>
</dbReference>
<accession>A0ABY8WR47</accession>
<reference evidence="2 3" key="1">
    <citation type="submission" date="2023-06" db="EMBL/GenBank/DDBJ databases">
        <authorList>
            <person name="Yushchuk O."/>
            <person name="Binda E."/>
            <person name="Ruckert-Reed C."/>
            <person name="Fedorenko V."/>
            <person name="Kalinowski J."/>
            <person name="Marinelli F."/>
        </authorList>
    </citation>
    <scope>NUCLEOTIDE SEQUENCE [LARGE SCALE GENOMIC DNA]</scope>
    <source>
        <strain evidence="2 3">NRRL 3884</strain>
    </source>
</reference>
<evidence type="ECO:0000313" key="3">
    <source>
        <dbReference type="Proteomes" id="UP001240150"/>
    </source>
</evidence>
<dbReference type="InterPro" id="IPR010852">
    <property type="entry name" value="ABATE"/>
</dbReference>
<protein>
    <submittedName>
        <fullName evidence="2">ABATE domain-containing protein</fullName>
    </submittedName>
</protein>
<dbReference type="PANTHER" id="PTHR35525">
    <property type="entry name" value="BLL6575 PROTEIN"/>
    <property type="match status" value="1"/>
</dbReference>
<dbReference type="InterPro" id="IPR021005">
    <property type="entry name" value="Znf_CGNR"/>
</dbReference>